<dbReference type="EMBL" id="AP019755">
    <property type="protein sequence ID" value="BBL34620.1"/>
    <property type="molecule type" value="Genomic_DNA"/>
</dbReference>
<sequence length="405" mass="43793">MNRILILGAGFAGLWAAMAAARKLDESGRAQTTEILVVDARPFHSIRVRNYELDPAATQVPLADVLEPIGVKWLTGTIEQIDTAQHTVTVKTANDTKVLNYARLVVALGSTLVHPSIPGLVEHAFDVDTFENTNTLLAHLRSLSTQPASAGRYTAVVIGAGLTGSEVAAELPAKLSKLAKNTAEVRVILIDHLPRIADQMGEAQPVIETAMRSMGVEMRPGVQVSRVTSTGVELANGETIAASTVIWCGGFHANPLVKELPTQHDTLGRIQVDEYLRVPDIPDVFAAGDCANLAIDGKNDIIMSCQYSLPMGRFCGHNVAANLLGEALLPLRIDDYVTCVDLGSWGAVYTQGRERKLVMQGEQVKRTKQFITHELIYPPINRNRDDILQAAAPTLATESLENKVL</sequence>
<keyword evidence="3" id="KW-0274">FAD</keyword>
<feature type="chain" id="PRO_5021337163" evidence="6">
    <location>
        <begin position="20"/>
        <end position="405"/>
    </location>
</feature>
<evidence type="ECO:0000313" key="9">
    <source>
        <dbReference type="Proteomes" id="UP000316473"/>
    </source>
</evidence>
<keyword evidence="2" id="KW-0285">Flavoprotein</keyword>
<dbReference type="GO" id="GO:0003954">
    <property type="term" value="F:NADH dehydrogenase activity"/>
    <property type="evidence" value="ECO:0007669"/>
    <property type="project" value="InterPro"/>
</dbReference>
<evidence type="ECO:0000256" key="2">
    <source>
        <dbReference type="ARBA" id="ARBA00022630"/>
    </source>
</evidence>
<dbReference type="PANTHER" id="PTHR43706">
    <property type="entry name" value="NADH DEHYDROGENASE"/>
    <property type="match status" value="1"/>
</dbReference>
<organism evidence="8 9">
    <name type="scientific">Nitrosomonas stercoris</name>
    <dbReference type="NCBI Taxonomy" id="1444684"/>
    <lineage>
        <taxon>Bacteria</taxon>
        <taxon>Pseudomonadati</taxon>
        <taxon>Pseudomonadota</taxon>
        <taxon>Betaproteobacteria</taxon>
        <taxon>Nitrosomonadales</taxon>
        <taxon>Nitrosomonadaceae</taxon>
        <taxon>Nitrosomonas</taxon>
    </lineage>
</organism>
<reference evidence="8 9" key="1">
    <citation type="submission" date="2019-06" db="EMBL/GenBank/DDBJ databases">
        <title>Nitrosomonas stercoris KYUHI-S whole genome shotgun sequence.</title>
        <authorList>
            <person name="Nakagawa T."/>
            <person name="Tsuchiya Y."/>
            <person name="Takahashi R."/>
        </authorList>
    </citation>
    <scope>NUCLEOTIDE SEQUENCE [LARGE SCALE GENOMIC DNA]</scope>
    <source>
        <strain evidence="8 9">KYUHI-S</strain>
    </source>
</reference>
<dbReference type="InterPro" id="IPR023753">
    <property type="entry name" value="FAD/NAD-binding_dom"/>
</dbReference>
<evidence type="ECO:0000256" key="6">
    <source>
        <dbReference type="SAM" id="SignalP"/>
    </source>
</evidence>
<protein>
    <submittedName>
        <fullName evidence="8">NADH dehydrogenase-like protein</fullName>
    </submittedName>
</protein>
<evidence type="ECO:0000313" key="8">
    <source>
        <dbReference type="EMBL" id="BBL34620.1"/>
    </source>
</evidence>
<accession>A0A4Y1YKG1</accession>
<feature type="domain" description="FAD/NAD(P)-binding" evidence="7">
    <location>
        <begin position="3"/>
        <end position="308"/>
    </location>
</feature>
<evidence type="ECO:0000259" key="7">
    <source>
        <dbReference type="Pfam" id="PF07992"/>
    </source>
</evidence>
<evidence type="ECO:0000256" key="4">
    <source>
        <dbReference type="ARBA" id="ARBA00023002"/>
    </source>
</evidence>
<evidence type="ECO:0000256" key="3">
    <source>
        <dbReference type="ARBA" id="ARBA00022827"/>
    </source>
</evidence>
<dbReference type="Gene3D" id="3.50.50.100">
    <property type="match status" value="1"/>
</dbReference>
<keyword evidence="6" id="KW-0732">Signal</keyword>
<evidence type="ECO:0000256" key="1">
    <source>
        <dbReference type="ARBA" id="ARBA00005272"/>
    </source>
</evidence>
<dbReference type="PRINTS" id="PR00411">
    <property type="entry name" value="PNDRDTASEI"/>
</dbReference>
<dbReference type="KEGG" id="nst:Nstercoris_00859"/>
<gene>
    <name evidence="8" type="ORF">Nstercoris_00859</name>
</gene>
<name>A0A4Y1YKG1_9PROT</name>
<keyword evidence="9" id="KW-1185">Reference proteome</keyword>
<dbReference type="SUPFAM" id="SSF51905">
    <property type="entry name" value="FAD/NAD(P)-binding domain"/>
    <property type="match status" value="1"/>
</dbReference>
<dbReference type="Proteomes" id="UP000316473">
    <property type="component" value="Chromosome"/>
</dbReference>
<dbReference type="AlphaFoldDB" id="A0A4Y1YKG1"/>
<evidence type="ECO:0000256" key="5">
    <source>
        <dbReference type="ARBA" id="ARBA00023027"/>
    </source>
</evidence>
<dbReference type="InterPro" id="IPR036188">
    <property type="entry name" value="FAD/NAD-bd_sf"/>
</dbReference>
<dbReference type="PRINTS" id="PR00368">
    <property type="entry name" value="FADPNR"/>
</dbReference>
<feature type="signal peptide" evidence="6">
    <location>
        <begin position="1"/>
        <end position="19"/>
    </location>
</feature>
<dbReference type="PANTHER" id="PTHR43706:SF45">
    <property type="entry name" value="NADH DEHYDROGENASE-LIKE PROTEIN RV1812C"/>
    <property type="match status" value="1"/>
</dbReference>
<keyword evidence="4" id="KW-0560">Oxidoreductase</keyword>
<proteinExistence type="inferred from homology"/>
<keyword evidence="5" id="KW-0520">NAD</keyword>
<comment type="similarity">
    <text evidence="1">Belongs to the NADH dehydrogenase family.</text>
</comment>
<dbReference type="Pfam" id="PF07992">
    <property type="entry name" value="Pyr_redox_2"/>
    <property type="match status" value="1"/>
</dbReference>
<dbReference type="InterPro" id="IPR045024">
    <property type="entry name" value="NDH-2"/>
</dbReference>